<evidence type="ECO:0000256" key="1">
    <source>
        <dbReference type="SAM" id="MobiDB-lite"/>
    </source>
</evidence>
<evidence type="ECO:0000313" key="5">
    <source>
        <dbReference type="EMBL" id="KAG2963222.1"/>
    </source>
</evidence>
<dbReference type="EMBL" id="RCMG01000265">
    <property type="protein sequence ID" value="KAG2858074.1"/>
    <property type="molecule type" value="Genomic_DNA"/>
</dbReference>
<dbReference type="EMBL" id="RCMK01000567">
    <property type="protein sequence ID" value="KAG2921501.1"/>
    <property type="molecule type" value="Genomic_DNA"/>
</dbReference>
<dbReference type="VEuPathDB" id="FungiDB:PC110_g8568"/>
<dbReference type="Proteomes" id="UP000697107">
    <property type="component" value="Unassembled WGS sequence"/>
</dbReference>
<gene>
    <name evidence="2" type="ORF">PC113_g10124</name>
    <name evidence="3" type="ORF">PC115_g15048</name>
    <name evidence="4" type="ORF">PC117_g16221</name>
    <name evidence="5" type="ORF">PC118_g21005</name>
    <name evidence="6" type="ORF">PC129_g8807</name>
</gene>
<organism evidence="2 7">
    <name type="scientific">Phytophthora cactorum</name>
    <dbReference type="NCBI Taxonomy" id="29920"/>
    <lineage>
        <taxon>Eukaryota</taxon>
        <taxon>Sar</taxon>
        <taxon>Stramenopiles</taxon>
        <taxon>Oomycota</taxon>
        <taxon>Peronosporomycetes</taxon>
        <taxon>Peronosporales</taxon>
        <taxon>Peronosporaceae</taxon>
        <taxon>Phytophthora</taxon>
    </lineage>
</organism>
<feature type="compositionally biased region" description="Acidic residues" evidence="1">
    <location>
        <begin position="14"/>
        <end position="33"/>
    </location>
</feature>
<dbReference type="EMBL" id="RCMI01000599">
    <property type="protein sequence ID" value="KAG2904237.1"/>
    <property type="molecule type" value="Genomic_DNA"/>
</dbReference>
<sequence>MSADADRYTTLHSDEDELVEEEPEDEENCDEDDWMEDWSIGELTDEESGVEGEALPESVCVSVARNKKAVSTMRTNGWEYG</sequence>
<dbReference type="Proteomes" id="UP000774804">
    <property type="component" value="Unassembled WGS sequence"/>
</dbReference>
<evidence type="ECO:0000313" key="7">
    <source>
        <dbReference type="Proteomes" id="UP000735874"/>
    </source>
</evidence>
<evidence type="ECO:0000313" key="6">
    <source>
        <dbReference type="EMBL" id="KAG3220440.1"/>
    </source>
</evidence>
<evidence type="ECO:0000313" key="2">
    <source>
        <dbReference type="EMBL" id="KAG2858074.1"/>
    </source>
</evidence>
<proteinExistence type="predicted"/>
<dbReference type="AlphaFoldDB" id="A0A8T0Z8A9"/>
<evidence type="ECO:0000313" key="4">
    <source>
        <dbReference type="EMBL" id="KAG2921501.1"/>
    </source>
</evidence>
<dbReference type="EMBL" id="RCMV01000264">
    <property type="protein sequence ID" value="KAG3220440.1"/>
    <property type="molecule type" value="Genomic_DNA"/>
</dbReference>
<comment type="caution">
    <text evidence="2">The sequence shown here is derived from an EMBL/GenBank/DDBJ whole genome shotgun (WGS) entry which is preliminary data.</text>
</comment>
<dbReference type="Proteomes" id="UP000735874">
    <property type="component" value="Unassembled WGS sequence"/>
</dbReference>
<name>A0A8T0Z8A9_9STRA</name>
<protein>
    <submittedName>
        <fullName evidence="2">Uncharacterized protein</fullName>
    </submittedName>
</protein>
<dbReference type="Proteomes" id="UP000736787">
    <property type="component" value="Unassembled WGS sequence"/>
</dbReference>
<dbReference type="Proteomes" id="UP000760860">
    <property type="component" value="Unassembled WGS sequence"/>
</dbReference>
<feature type="compositionally biased region" description="Basic and acidic residues" evidence="1">
    <location>
        <begin position="1"/>
        <end position="13"/>
    </location>
</feature>
<evidence type="ECO:0000313" key="3">
    <source>
        <dbReference type="EMBL" id="KAG2904237.1"/>
    </source>
</evidence>
<feature type="region of interest" description="Disordered" evidence="1">
    <location>
        <begin position="1"/>
        <end position="33"/>
    </location>
</feature>
<reference evidence="2" key="1">
    <citation type="submission" date="2018-10" db="EMBL/GenBank/DDBJ databases">
        <title>Effector identification in a new, highly contiguous assembly of the strawberry crown rot pathogen Phytophthora cactorum.</title>
        <authorList>
            <person name="Armitage A.D."/>
            <person name="Nellist C.F."/>
            <person name="Bates H."/>
            <person name="Vickerstaff R.J."/>
            <person name="Harrison R.J."/>
        </authorList>
    </citation>
    <scope>NUCLEOTIDE SEQUENCE</scope>
    <source>
        <strain evidence="2">15-7</strain>
        <strain evidence="3">4032</strain>
        <strain evidence="4">4040</strain>
        <strain evidence="5">P415</strain>
        <strain evidence="6">P421</strain>
    </source>
</reference>
<dbReference type="EMBL" id="RCML01001358">
    <property type="protein sequence ID" value="KAG2963222.1"/>
    <property type="molecule type" value="Genomic_DNA"/>
</dbReference>
<accession>A0A8T0Z8A9</accession>